<keyword evidence="11" id="KW-0411">Iron-sulfur</keyword>
<dbReference type="Gene3D" id="3.40.50.12160">
    <property type="entry name" value="Methylthiotransferase, N-terminal domain"/>
    <property type="match status" value="1"/>
</dbReference>
<organism evidence="19 20">
    <name type="scientific">Desulfotruncus arcticus DSM 17038</name>
    <dbReference type="NCBI Taxonomy" id="1121424"/>
    <lineage>
        <taxon>Bacteria</taxon>
        <taxon>Bacillati</taxon>
        <taxon>Bacillota</taxon>
        <taxon>Clostridia</taxon>
        <taxon>Eubacteriales</taxon>
        <taxon>Desulfallaceae</taxon>
        <taxon>Desulfotruncus</taxon>
    </lineage>
</organism>
<dbReference type="PROSITE" id="PS01278">
    <property type="entry name" value="MTTASE_RADICAL"/>
    <property type="match status" value="1"/>
</dbReference>
<dbReference type="InterPro" id="IPR006467">
    <property type="entry name" value="MiaB-like_bact"/>
</dbReference>
<protein>
    <recommendedName>
        <fullName evidence="15">Threonylcarbamoyladenosine tRNA methylthiotransferase MtaB</fullName>
        <ecNumber evidence="3">2.8.4.5</ecNumber>
    </recommendedName>
    <alternativeName>
        <fullName evidence="12">tRNA-t(6)A37 methylthiotransferase</fullName>
    </alternativeName>
</protein>
<dbReference type="Proteomes" id="UP000199337">
    <property type="component" value="Unassembled WGS sequence"/>
</dbReference>
<feature type="domain" description="TRAM" evidence="16">
    <location>
        <begin position="373"/>
        <end position="437"/>
    </location>
</feature>
<dbReference type="InterPro" id="IPR020612">
    <property type="entry name" value="Methylthiotransferase_CS"/>
</dbReference>
<comment type="cofactor">
    <cofactor evidence="1">
        <name>[4Fe-4S] cluster</name>
        <dbReference type="ChEBI" id="CHEBI:49883"/>
    </cofactor>
</comment>
<dbReference type="NCBIfam" id="TIGR00089">
    <property type="entry name" value="MiaB/RimO family radical SAM methylthiotransferase"/>
    <property type="match status" value="1"/>
</dbReference>
<evidence type="ECO:0000256" key="15">
    <source>
        <dbReference type="ARBA" id="ARBA00069898"/>
    </source>
</evidence>
<dbReference type="InterPro" id="IPR013848">
    <property type="entry name" value="Methylthiotransferase_N"/>
</dbReference>
<dbReference type="InterPro" id="IPR007197">
    <property type="entry name" value="rSAM"/>
</dbReference>
<evidence type="ECO:0000256" key="10">
    <source>
        <dbReference type="ARBA" id="ARBA00023004"/>
    </source>
</evidence>
<reference evidence="20" key="1">
    <citation type="submission" date="2016-10" db="EMBL/GenBank/DDBJ databases">
        <authorList>
            <person name="Varghese N."/>
            <person name="Submissions S."/>
        </authorList>
    </citation>
    <scope>NUCLEOTIDE SEQUENCE [LARGE SCALE GENOMIC DNA]</scope>
    <source>
        <strain evidence="20">DSM 17038</strain>
    </source>
</reference>
<dbReference type="InterPro" id="IPR002792">
    <property type="entry name" value="TRAM_dom"/>
</dbReference>
<dbReference type="FunFam" id="3.80.30.20:FF:000001">
    <property type="entry name" value="tRNA-2-methylthio-N(6)-dimethylallyladenosine synthase 2"/>
    <property type="match status" value="1"/>
</dbReference>
<keyword evidence="8" id="KW-0819">tRNA processing</keyword>
<keyword evidence="10" id="KW-0408">Iron</keyword>
<sequence>MTQKKVAVTTLGCKVNQYESAALEELFRRRGYQIVEFEQIADVYVINTCTVTHLGDRKSRQMIRRANKTNPDAVVVATGCYAQTAPDEVLEVEGVDLVLGAGNRAAIVDLVESAVKGNKVKAVGDILKCREFEDLPGEDCQGRVRAYLKIQEGCENFCSYCIVPYARGPLRSRKPESVLAAANNLVRRGFREIVLTGIHTGAYGRDKQDKHGLVRLLEKLASVPGIARIRLSSIEPNDITPELIELVAAGTPFCRHLHIPLQSGDDTVLAKMRRRYNTAFYRNLVEEARNKVAGLGVTTDVMVGFPGETEENFDNTYSFIKEMNFSGLHVFKYSPRRGTPAADFPAQVNPADKEKRSRALITLGENLACSFAAGHLGQTVEVLVEQALPEERENLWEGHTDNYIRVVFPGARKLQGTIINVNAEKLSGTSIMGRIILK</sequence>
<dbReference type="SFLD" id="SFLDS00029">
    <property type="entry name" value="Radical_SAM"/>
    <property type="match status" value="1"/>
</dbReference>
<accession>A0A1I2XGV9</accession>
<keyword evidence="20" id="KW-1185">Reference proteome</keyword>
<evidence type="ECO:0000256" key="14">
    <source>
        <dbReference type="ARBA" id="ARBA00061574"/>
    </source>
</evidence>
<evidence type="ECO:0000256" key="7">
    <source>
        <dbReference type="ARBA" id="ARBA00022691"/>
    </source>
</evidence>
<keyword evidence="5" id="KW-0963">Cytoplasm</keyword>
<keyword evidence="7" id="KW-0949">S-adenosyl-L-methionine</keyword>
<dbReference type="RefSeq" id="WP_092473621.1">
    <property type="nucleotide sequence ID" value="NZ_FOOX01000017.1"/>
</dbReference>
<dbReference type="OrthoDB" id="9805215at2"/>
<keyword evidence="6 19" id="KW-0808">Transferase</keyword>
<dbReference type="CDD" id="cd01335">
    <property type="entry name" value="Radical_SAM"/>
    <property type="match status" value="1"/>
</dbReference>
<dbReference type="AlphaFoldDB" id="A0A1I2XGV9"/>
<dbReference type="Pfam" id="PF04055">
    <property type="entry name" value="Radical_SAM"/>
    <property type="match status" value="1"/>
</dbReference>
<dbReference type="Gene3D" id="3.80.30.20">
    <property type="entry name" value="tm_1862 like domain"/>
    <property type="match status" value="1"/>
</dbReference>
<dbReference type="PROSITE" id="PS51449">
    <property type="entry name" value="MTTASE_N"/>
    <property type="match status" value="1"/>
</dbReference>
<evidence type="ECO:0000256" key="4">
    <source>
        <dbReference type="ARBA" id="ARBA00022485"/>
    </source>
</evidence>
<evidence type="ECO:0000256" key="3">
    <source>
        <dbReference type="ARBA" id="ARBA00013273"/>
    </source>
</evidence>
<dbReference type="SFLD" id="SFLDG01061">
    <property type="entry name" value="methylthiotransferase"/>
    <property type="match status" value="1"/>
</dbReference>
<evidence type="ECO:0000259" key="16">
    <source>
        <dbReference type="PROSITE" id="PS50926"/>
    </source>
</evidence>
<name>A0A1I2XGV9_9FIRM</name>
<comment type="function">
    <text evidence="2">Catalyzes the methylthiolation of N6-threonylcarbamoyladenosine (t(6)A), leading to the formation of 2-methylthio-N6-threonylcarbamoyladenosine (ms(2)t(6)A) at position 37 in tRNAs that read codons beginning with adenine.</text>
</comment>
<evidence type="ECO:0000256" key="1">
    <source>
        <dbReference type="ARBA" id="ARBA00001966"/>
    </source>
</evidence>
<dbReference type="SUPFAM" id="SSF102114">
    <property type="entry name" value="Radical SAM enzymes"/>
    <property type="match status" value="1"/>
</dbReference>
<dbReference type="STRING" id="341036.SAMN05660649_03981"/>
<dbReference type="PANTHER" id="PTHR11918">
    <property type="entry name" value="RADICAL SAM PROTEINS"/>
    <property type="match status" value="1"/>
</dbReference>
<evidence type="ECO:0000256" key="5">
    <source>
        <dbReference type="ARBA" id="ARBA00022490"/>
    </source>
</evidence>
<dbReference type="SFLD" id="SFLDF00295">
    <property type="entry name" value="threonylcarbamoyladenosine_tRN"/>
    <property type="match status" value="1"/>
</dbReference>
<keyword evidence="9" id="KW-0479">Metal-binding</keyword>
<dbReference type="PROSITE" id="PS51918">
    <property type="entry name" value="RADICAL_SAM"/>
    <property type="match status" value="1"/>
</dbReference>
<dbReference type="InterPro" id="IPR023404">
    <property type="entry name" value="rSAM_horseshoe"/>
</dbReference>
<dbReference type="EC" id="2.8.4.5" evidence="3"/>
<evidence type="ECO:0000313" key="20">
    <source>
        <dbReference type="Proteomes" id="UP000199337"/>
    </source>
</evidence>
<dbReference type="InterPro" id="IPR058240">
    <property type="entry name" value="rSAM_sf"/>
</dbReference>
<evidence type="ECO:0000256" key="11">
    <source>
        <dbReference type="ARBA" id="ARBA00023014"/>
    </source>
</evidence>
<dbReference type="InterPro" id="IPR006638">
    <property type="entry name" value="Elp3/MiaA/NifB-like_rSAM"/>
</dbReference>
<dbReference type="FunFam" id="3.40.50.12160:FF:000004">
    <property type="entry name" value="Threonylcarbamoyladenosine tRNA methylthiotransferase MtaB"/>
    <property type="match status" value="1"/>
</dbReference>
<dbReference type="Pfam" id="PF00919">
    <property type="entry name" value="UPF0004"/>
    <property type="match status" value="1"/>
</dbReference>
<feature type="domain" description="MTTase N-terminal" evidence="17">
    <location>
        <begin position="4"/>
        <end position="116"/>
    </location>
</feature>
<dbReference type="InterPro" id="IPR038135">
    <property type="entry name" value="Methylthiotransferase_N_sf"/>
</dbReference>
<evidence type="ECO:0000256" key="9">
    <source>
        <dbReference type="ARBA" id="ARBA00022723"/>
    </source>
</evidence>
<dbReference type="GO" id="GO:0051539">
    <property type="term" value="F:4 iron, 4 sulfur cluster binding"/>
    <property type="evidence" value="ECO:0007669"/>
    <property type="project" value="UniProtKB-KW"/>
</dbReference>
<evidence type="ECO:0000256" key="12">
    <source>
        <dbReference type="ARBA" id="ARBA00031213"/>
    </source>
</evidence>
<dbReference type="InterPro" id="IPR034557">
    <property type="entry name" value="ThrcA_tRNA_MEthiotransferase"/>
</dbReference>
<keyword evidence="4" id="KW-0004">4Fe-4S</keyword>
<gene>
    <name evidence="19" type="ORF">SAMN05660649_03981</name>
</gene>
<dbReference type="NCBIfam" id="TIGR01579">
    <property type="entry name" value="MiaB-like-C"/>
    <property type="match status" value="1"/>
</dbReference>
<comment type="similarity">
    <text evidence="14">Belongs to the methylthiotransferase family. MtaB subfamily.</text>
</comment>
<evidence type="ECO:0000256" key="8">
    <source>
        <dbReference type="ARBA" id="ARBA00022694"/>
    </source>
</evidence>
<evidence type="ECO:0000256" key="13">
    <source>
        <dbReference type="ARBA" id="ARBA00051661"/>
    </source>
</evidence>
<feature type="domain" description="Radical SAM core" evidence="18">
    <location>
        <begin position="140"/>
        <end position="370"/>
    </location>
</feature>
<evidence type="ECO:0000313" key="19">
    <source>
        <dbReference type="EMBL" id="SFH12764.1"/>
    </source>
</evidence>
<dbReference type="EMBL" id="FOOX01000017">
    <property type="protein sequence ID" value="SFH12764.1"/>
    <property type="molecule type" value="Genomic_DNA"/>
</dbReference>
<comment type="catalytic activity">
    <reaction evidence="13">
        <text>N(6)-L-threonylcarbamoyladenosine(37) in tRNA + (sulfur carrier)-SH + AH2 + 2 S-adenosyl-L-methionine = 2-methylsulfanyl-N(6)-L-threonylcarbamoyladenosine(37) in tRNA + (sulfur carrier)-H + 5'-deoxyadenosine + L-methionine + A + S-adenosyl-L-homocysteine + 2 H(+)</text>
        <dbReference type="Rhea" id="RHEA:37075"/>
        <dbReference type="Rhea" id="RHEA-COMP:10163"/>
        <dbReference type="Rhea" id="RHEA-COMP:11092"/>
        <dbReference type="Rhea" id="RHEA-COMP:14737"/>
        <dbReference type="Rhea" id="RHEA-COMP:14739"/>
        <dbReference type="ChEBI" id="CHEBI:13193"/>
        <dbReference type="ChEBI" id="CHEBI:15378"/>
        <dbReference type="ChEBI" id="CHEBI:17319"/>
        <dbReference type="ChEBI" id="CHEBI:17499"/>
        <dbReference type="ChEBI" id="CHEBI:29917"/>
        <dbReference type="ChEBI" id="CHEBI:57844"/>
        <dbReference type="ChEBI" id="CHEBI:57856"/>
        <dbReference type="ChEBI" id="CHEBI:59789"/>
        <dbReference type="ChEBI" id="CHEBI:64428"/>
        <dbReference type="ChEBI" id="CHEBI:74418"/>
        <dbReference type="ChEBI" id="CHEBI:74420"/>
        <dbReference type="EC" id="2.8.4.5"/>
    </reaction>
</comment>
<dbReference type="PANTHER" id="PTHR11918:SF45">
    <property type="entry name" value="THREONYLCARBAMOYLADENOSINE TRNA METHYLTHIOTRANSFERASE"/>
    <property type="match status" value="1"/>
</dbReference>
<dbReference type="SMART" id="SM00729">
    <property type="entry name" value="Elp3"/>
    <property type="match status" value="1"/>
</dbReference>
<dbReference type="PROSITE" id="PS50926">
    <property type="entry name" value="TRAM"/>
    <property type="match status" value="1"/>
</dbReference>
<dbReference type="SFLD" id="SFLDG01082">
    <property type="entry name" value="B12-binding_domain_containing"/>
    <property type="match status" value="1"/>
</dbReference>
<dbReference type="GO" id="GO:0035598">
    <property type="term" value="F:tRNA (N(6)-L-threonylcarbamoyladenosine(37)-C(2))-methylthiotransferase activity"/>
    <property type="evidence" value="ECO:0007669"/>
    <property type="project" value="UniProtKB-EC"/>
</dbReference>
<dbReference type="InterPro" id="IPR005839">
    <property type="entry name" value="Methylthiotransferase"/>
</dbReference>
<proteinExistence type="inferred from homology"/>
<evidence type="ECO:0000259" key="17">
    <source>
        <dbReference type="PROSITE" id="PS51449"/>
    </source>
</evidence>
<evidence type="ECO:0000259" key="18">
    <source>
        <dbReference type="PROSITE" id="PS51918"/>
    </source>
</evidence>
<evidence type="ECO:0000256" key="2">
    <source>
        <dbReference type="ARBA" id="ARBA00002399"/>
    </source>
</evidence>
<dbReference type="GO" id="GO:0046872">
    <property type="term" value="F:metal ion binding"/>
    <property type="evidence" value="ECO:0007669"/>
    <property type="project" value="UniProtKB-KW"/>
</dbReference>
<evidence type="ECO:0000256" key="6">
    <source>
        <dbReference type="ARBA" id="ARBA00022679"/>
    </source>
</evidence>